<feature type="transmembrane region" description="Helical" evidence="2">
    <location>
        <begin position="12"/>
        <end position="37"/>
    </location>
</feature>
<evidence type="ECO:0000313" key="4">
    <source>
        <dbReference type="Proteomes" id="UP000634134"/>
    </source>
</evidence>
<gene>
    <name evidence="3" type="ORF">IEE83_03015</name>
</gene>
<name>A0ABR9W5V7_9BACT</name>
<protein>
    <submittedName>
        <fullName evidence="3">Uncharacterized protein</fullName>
    </submittedName>
</protein>
<evidence type="ECO:0000313" key="3">
    <source>
        <dbReference type="EMBL" id="MBE9460843.1"/>
    </source>
</evidence>
<comment type="caution">
    <text evidence="3">The sequence shown here is derived from an EMBL/GenBank/DDBJ whole genome shotgun (WGS) entry which is preliminary data.</text>
</comment>
<sequence length="61" mass="6865">MSRFFIILIKGIVVIIWFLATVITSILLSPFVLASWISGKLDKKQSEDKEKPSSEDSNNLP</sequence>
<keyword evidence="4" id="KW-1185">Reference proteome</keyword>
<keyword evidence="2" id="KW-1133">Transmembrane helix</keyword>
<accession>A0ABR9W5V7</accession>
<dbReference type="Proteomes" id="UP000634134">
    <property type="component" value="Unassembled WGS sequence"/>
</dbReference>
<feature type="region of interest" description="Disordered" evidence="1">
    <location>
        <begin position="42"/>
        <end position="61"/>
    </location>
</feature>
<evidence type="ECO:0000256" key="2">
    <source>
        <dbReference type="SAM" id="Phobius"/>
    </source>
</evidence>
<organism evidence="3 4">
    <name type="scientific">Dyadobacter subterraneus</name>
    <dbReference type="NCBI Taxonomy" id="2773304"/>
    <lineage>
        <taxon>Bacteria</taxon>
        <taxon>Pseudomonadati</taxon>
        <taxon>Bacteroidota</taxon>
        <taxon>Cytophagia</taxon>
        <taxon>Cytophagales</taxon>
        <taxon>Spirosomataceae</taxon>
        <taxon>Dyadobacter</taxon>
    </lineage>
</organism>
<dbReference type="EMBL" id="JACYGY010000001">
    <property type="protein sequence ID" value="MBE9460843.1"/>
    <property type="molecule type" value="Genomic_DNA"/>
</dbReference>
<keyword evidence="2" id="KW-0812">Transmembrane</keyword>
<dbReference type="RefSeq" id="WP_194119140.1">
    <property type="nucleotide sequence ID" value="NZ_JACYGY010000001.1"/>
</dbReference>
<reference evidence="4" key="1">
    <citation type="submission" date="2023-07" db="EMBL/GenBank/DDBJ databases">
        <title>Dyadobacter sp. nov 'subterranea' isolated from contaminted grondwater.</title>
        <authorList>
            <person name="Szabo I."/>
            <person name="Al-Omari J."/>
            <person name="Szerdahelyi S.G."/>
            <person name="Rado J."/>
        </authorList>
    </citation>
    <scope>NUCLEOTIDE SEQUENCE [LARGE SCALE GENOMIC DNA]</scope>
    <source>
        <strain evidence="4">UP-52</strain>
    </source>
</reference>
<evidence type="ECO:0000256" key="1">
    <source>
        <dbReference type="SAM" id="MobiDB-lite"/>
    </source>
</evidence>
<feature type="compositionally biased region" description="Basic and acidic residues" evidence="1">
    <location>
        <begin position="42"/>
        <end position="54"/>
    </location>
</feature>
<keyword evidence="2" id="KW-0472">Membrane</keyword>
<proteinExistence type="predicted"/>